<evidence type="ECO:0000256" key="10">
    <source>
        <dbReference type="SAM" id="MobiDB-lite"/>
    </source>
</evidence>
<evidence type="ECO:0000256" key="8">
    <source>
        <dbReference type="ARBA" id="ARBA00023242"/>
    </source>
</evidence>
<gene>
    <name evidence="12" type="ORF">ZIOFF_046930</name>
</gene>
<evidence type="ECO:0000259" key="11">
    <source>
        <dbReference type="PROSITE" id="PS50157"/>
    </source>
</evidence>
<name>A0A8J5FQ23_ZINOF</name>
<dbReference type="GO" id="GO:0008270">
    <property type="term" value="F:zinc ion binding"/>
    <property type="evidence" value="ECO:0007669"/>
    <property type="project" value="UniProtKB-KW"/>
</dbReference>
<feature type="compositionally biased region" description="Basic and acidic residues" evidence="10">
    <location>
        <begin position="20"/>
        <end position="29"/>
    </location>
</feature>
<protein>
    <recommendedName>
        <fullName evidence="11">C2H2-type domain-containing protein</fullName>
    </recommendedName>
</protein>
<dbReference type="GO" id="GO:0005634">
    <property type="term" value="C:nucleus"/>
    <property type="evidence" value="ECO:0007669"/>
    <property type="project" value="UniProtKB-SubCell"/>
</dbReference>
<keyword evidence="5" id="KW-0862">Zinc</keyword>
<sequence>MKLGSGDETAPKLNLDLELLTRGDDEHEKAKPHRKRKRPAAADGVFECKTCHLRFATFQALGGHRTSHMRCDRKAGRLEKAGVCHRCTVCGARFEMGQALGGHMRRHKAAGGCWKERRRAREVVEIGVVPLEVNMFDVSGYDTGRDCRCVAAADGAAVYGAAGEGAVVRGKRGGEQRCVSRRGDGNWSLPGGKKKRLL</sequence>
<dbReference type="PROSITE" id="PS50157">
    <property type="entry name" value="ZINC_FINGER_C2H2_2"/>
    <property type="match status" value="1"/>
</dbReference>
<dbReference type="PROSITE" id="PS00028">
    <property type="entry name" value="ZINC_FINGER_C2H2_1"/>
    <property type="match status" value="2"/>
</dbReference>
<dbReference type="PANTHER" id="PTHR26374:SF171">
    <property type="entry name" value="OS11G0702400 PROTEIN"/>
    <property type="match status" value="1"/>
</dbReference>
<feature type="region of interest" description="Disordered" evidence="10">
    <location>
        <begin position="20"/>
        <end position="39"/>
    </location>
</feature>
<dbReference type="InterPro" id="IPR013087">
    <property type="entry name" value="Znf_C2H2_type"/>
</dbReference>
<reference evidence="12 13" key="1">
    <citation type="submission" date="2020-08" db="EMBL/GenBank/DDBJ databases">
        <title>Plant Genome Project.</title>
        <authorList>
            <person name="Zhang R.-G."/>
        </authorList>
    </citation>
    <scope>NUCLEOTIDE SEQUENCE [LARGE SCALE GENOMIC DNA]</scope>
    <source>
        <tissue evidence="12">Rhizome</tissue>
    </source>
</reference>
<evidence type="ECO:0000256" key="5">
    <source>
        <dbReference type="ARBA" id="ARBA00022833"/>
    </source>
</evidence>
<evidence type="ECO:0000256" key="2">
    <source>
        <dbReference type="ARBA" id="ARBA00022723"/>
    </source>
</evidence>
<dbReference type="AlphaFoldDB" id="A0A8J5FQ23"/>
<dbReference type="PANTHER" id="PTHR26374">
    <property type="entry name" value="ZINC FINGER PROTEIN ZAT5"/>
    <property type="match status" value="1"/>
</dbReference>
<keyword evidence="13" id="KW-1185">Reference proteome</keyword>
<dbReference type="Pfam" id="PF13912">
    <property type="entry name" value="zf-C2H2_6"/>
    <property type="match status" value="2"/>
</dbReference>
<feature type="domain" description="C2H2-type" evidence="11">
    <location>
        <begin position="85"/>
        <end position="107"/>
    </location>
</feature>
<evidence type="ECO:0000256" key="9">
    <source>
        <dbReference type="PROSITE-ProRule" id="PRU00042"/>
    </source>
</evidence>
<proteinExistence type="predicted"/>
<evidence type="ECO:0000313" key="13">
    <source>
        <dbReference type="Proteomes" id="UP000734854"/>
    </source>
</evidence>
<evidence type="ECO:0000256" key="4">
    <source>
        <dbReference type="ARBA" id="ARBA00022771"/>
    </source>
</evidence>
<keyword evidence="3" id="KW-0677">Repeat</keyword>
<evidence type="ECO:0000256" key="6">
    <source>
        <dbReference type="ARBA" id="ARBA00023015"/>
    </source>
</evidence>
<feature type="compositionally biased region" description="Basic residues" evidence="10">
    <location>
        <begin position="30"/>
        <end position="39"/>
    </location>
</feature>
<organism evidence="12 13">
    <name type="scientific">Zingiber officinale</name>
    <name type="common">Ginger</name>
    <name type="synonym">Amomum zingiber</name>
    <dbReference type="NCBI Taxonomy" id="94328"/>
    <lineage>
        <taxon>Eukaryota</taxon>
        <taxon>Viridiplantae</taxon>
        <taxon>Streptophyta</taxon>
        <taxon>Embryophyta</taxon>
        <taxon>Tracheophyta</taxon>
        <taxon>Spermatophyta</taxon>
        <taxon>Magnoliopsida</taxon>
        <taxon>Liliopsida</taxon>
        <taxon>Zingiberales</taxon>
        <taxon>Zingiberaceae</taxon>
        <taxon>Zingiber</taxon>
    </lineage>
</organism>
<dbReference type="EMBL" id="JACMSC010000013">
    <property type="protein sequence ID" value="KAG6491984.1"/>
    <property type="molecule type" value="Genomic_DNA"/>
</dbReference>
<evidence type="ECO:0000256" key="7">
    <source>
        <dbReference type="ARBA" id="ARBA00023163"/>
    </source>
</evidence>
<keyword evidence="2" id="KW-0479">Metal-binding</keyword>
<evidence type="ECO:0000313" key="12">
    <source>
        <dbReference type="EMBL" id="KAG6491984.1"/>
    </source>
</evidence>
<evidence type="ECO:0000256" key="1">
    <source>
        <dbReference type="ARBA" id="ARBA00004123"/>
    </source>
</evidence>
<comment type="subcellular location">
    <subcellularLocation>
        <location evidence="1">Nucleus</location>
    </subcellularLocation>
</comment>
<keyword evidence="7" id="KW-0804">Transcription</keyword>
<accession>A0A8J5FQ23</accession>
<keyword evidence="8" id="KW-0539">Nucleus</keyword>
<keyword evidence="4 9" id="KW-0863">Zinc-finger</keyword>
<dbReference type="Gene3D" id="3.30.160.60">
    <property type="entry name" value="Classic Zinc Finger"/>
    <property type="match status" value="1"/>
</dbReference>
<dbReference type="Proteomes" id="UP000734854">
    <property type="component" value="Unassembled WGS sequence"/>
</dbReference>
<keyword evidence="6" id="KW-0805">Transcription regulation</keyword>
<evidence type="ECO:0000256" key="3">
    <source>
        <dbReference type="ARBA" id="ARBA00022737"/>
    </source>
</evidence>
<comment type="caution">
    <text evidence="12">The sequence shown here is derived from an EMBL/GenBank/DDBJ whole genome shotgun (WGS) entry which is preliminary data.</text>
</comment>
<dbReference type="SMART" id="SM00355">
    <property type="entry name" value="ZnF_C2H2"/>
    <property type="match status" value="2"/>
</dbReference>